<proteinExistence type="predicted"/>
<dbReference type="Proteomes" id="UP000509658">
    <property type="component" value="Chromosome"/>
</dbReference>
<dbReference type="InterPro" id="IPR000595">
    <property type="entry name" value="cNMP-bd_dom"/>
</dbReference>
<gene>
    <name evidence="2" type="ORF">HUE57_05290</name>
</gene>
<sequence length="128" mass="14481">MELKPSEQRVLSDIFPSVAEVPGLSDYAWNKQAFKSGDVLFKPGQPCNRFVLLGHGTIRVQLQNDQGRNLLLYRIEPGQLCIHSLINLINDQNFSYITSADSDGWLCWAERSSFRSGWIAPRLSTLDL</sequence>
<dbReference type="KEGG" id="rev:HUE57_05290"/>
<dbReference type="SUPFAM" id="SSF51206">
    <property type="entry name" value="cAMP-binding domain-like"/>
    <property type="match status" value="1"/>
</dbReference>
<dbReference type="Pfam" id="PF00027">
    <property type="entry name" value="cNMP_binding"/>
    <property type="match status" value="1"/>
</dbReference>
<organism evidence="2 3">
    <name type="scientific">Candidatus Reidiella endopervernicosa</name>
    <dbReference type="NCBI Taxonomy" id="2738883"/>
    <lineage>
        <taxon>Bacteria</taxon>
        <taxon>Pseudomonadati</taxon>
        <taxon>Pseudomonadota</taxon>
        <taxon>Gammaproteobacteria</taxon>
        <taxon>Candidatus Reidiella</taxon>
    </lineage>
</organism>
<accession>A0A6N0HTR0</accession>
<dbReference type="EMBL" id="CP054491">
    <property type="protein sequence ID" value="QKQ25762.1"/>
    <property type="molecule type" value="Genomic_DNA"/>
</dbReference>
<evidence type="ECO:0000313" key="3">
    <source>
        <dbReference type="Proteomes" id="UP000509658"/>
    </source>
</evidence>
<dbReference type="InterPro" id="IPR018490">
    <property type="entry name" value="cNMP-bd_dom_sf"/>
</dbReference>
<name>A0A6N0HTR0_9GAMM</name>
<dbReference type="CDD" id="cd00038">
    <property type="entry name" value="CAP_ED"/>
    <property type="match status" value="1"/>
</dbReference>
<evidence type="ECO:0000313" key="2">
    <source>
        <dbReference type="EMBL" id="QKQ25762.1"/>
    </source>
</evidence>
<dbReference type="AlphaFoldDB" id="A0A6N0HTR0"/>
<dbReference type="InterPro" id="IPR014710">
    <property type="entry name" value="RmlC-like_jellyroll"/>
</dbReference>
<reference evidence="2 3" key="1">
    <citation type="submission" date="2020-05" db="EMBL/GenBank/DDBJ databases">
        <title>Horizontal transmission and recombination maintain forever young bacterial symbiont genomes.</title>
        <authorList>
            <person name="Russell S.L."/>
            <person name="Pepper-Tunick E."/>
            <person name="Svedberg J."/>
            <person name="Byrne A."/>
            <person name="Ruelas Castillo J."/>
            <person name="Vollmers C."/>
            <person name="Beinart R.A."/>
            <person name="Corbett-Detig R."/>
        </authorList>
    </citation>
    <scope>NUCLEOTIDE SEQUENCE [LARGE SCALE GENOMIC DNA]</scope>
    <source>
        <strain evidence="2">Santa_Monica_outfall</strain>
    </source>
</reference>
<protein>
    <submittedName>
        <fullName evidence="2">Cyclic nucleotide-binding domain-containing protein</fullName>
    </submittedName>
</protein>
<dbReference type="Gene3D" id="2.60.120.10">
    <property type="entry name" value="Jelly Rolls"/>
    <property type="match status" value="1"/>
</dbReference>
<keyword evidence="3" id="KW-1185">Reference proteome</keyword>
<feature type="domain" description="Cyclic nucleotide-binding" evidence="1">
    <location>
        <begin position="32"/>
        <end position="115"/>
    </location>
</feature>
<evidence type="ECO:0000259" key="1">
    <source>
        <dbReference type="Pfam" id="PF00027"/>
    </source>
</evidence>